<evidence type="ECO:0008006" key="3">
    <source>
        <dbReference type="Google" id="ProtNLM"/>
    </source>
</evidence>
<dbReference type="RefSeq" id="WP_004954807.1">
    <property type="nucleotide sequence ID" value="NZ_GG753567.1"/>
</dbReference>
<organism evidence="1 2">
    <name type="scientific">Serratia odorifera DSM 4582</name>
    <dbReference type="NCBI Taxonomy" id="667129"/>
    <lineage>
        <taxon>Bacteria</taxon>
        <taxon>Pseudomonadati</taxon>
        <taxon>Pseudomonadota</taxon>
        <taxon>Gammaproteobacteria</taxon>
        <taxon>Enterobacterales</taxon>
        <taxon>Yersiniaceae</taxon>
        <taxon>Serratia</taxon>
    </lineage>
</organism>
<dbReference type="PANTHER" id="PTHR33639">
    <property type="entry name" value="THIOL-DISULFIDE OXIDOREDUCTASE DCC"/>
    <property type="match status" value="1"/>
</dbReference>
<protein>
    <recommendedName>
        <fullName evidence="3">Thiol-disulfide oxidoreductase DCC</fullName>
    </recommendedName>
</protein>
<keyword evidence="2" id="KW-1185">Reference proteome</keyword>
<name>D4DWH6_SEROD</name>
<dbReference type="InterPro" id="IPR052927">
    <property type="entry name" value="DCC_oxidoreductase"/>
</dbReference>
<accession>D4DWH6</accession>
<dbReference type="Proteomes" id="UP000005723">
    <property type="component" value="Unassembled WGS sequence"/>
</dbReference>
<dbReference type="GO" id="GO:0015035">
    <property type="term" value="F:protein-disulfide reductase activity"/>
    <property type="evidence" value="ECO:0007669"/>
    <property type="project" value="InterPro"/>
</dbReference>
<dbReference type="InterPro" id="IPR007263">
    <property type="entry name" value="DCC1-like"/>
</dbReference>
<dbReference type="Pfam" id="PF04134">
    <property type="entry name" value="DCC1-like"/>
    <property type="match status" value="1"/>
</dbReference>
<dbReference type="STRING" id="667129.HMPREF0758_0276"/>
<dbReference type="EMBL" id="ADBY01000012">
    <property type="protein sequence ID" value="EFE98231.1"/>
    <property type="molecule type" value="Genomic_DNA"/>
</dbReference>
<dbReference type="AlphaFoldDB" id="D4DWH6"/>
<evidence type="ECO:0000313" key="1">
    <source>
        <dbReference type="EMBL" id="EFE98231.1"/>
    </source>
</evidence>
<reference evidence="1 2" key="1">
    <citation type="submission" date="2010-01" db="EMBL/GenBank/DDBJ databases">
        <authorList>
            <person name="Muzny D."/>
            <person name="Qin X."/>
            <person name="Deng J."/>
            <person name="Jiang H."/>
            <person name="Liu Y."/>
            <person name="Qu J."/>
            <person name="Song X.-Z."/>
            <person name="Zhang L."/>
            <person name="Thornton R."/>
            <person name="Coyle M."/>
            <person name="Francisco L."/>
            <person name="Jackson L."/>
            <person name="Javaid M."/>
            <person name="Korchina V."/>
            <person name="Kovar C."/>
            <person name="Mata R."/>
            <person name="Mathew T."/>
            <person name="Ngo R."/>
            <person name="Nguyen L."/>
            <person name="Nguyen N."/>
            <person name="Okwuonu G."/>
            <person name="Ongeri F."/>
            <person name="Pham C."/>
            <person name="Simmons D."/>
            <person name="Wilczek-Boney K."/>
            <person name="Hale W."/>
            <person name="Jakkamsetti A."/>
            <person name="Pham P."/>
            <person name="Ruth R."/>
            <person name="San Lucas F."/>
            <person name="Warren J."/>
            <person name="Zhang J."/>
            <person name="Zhao Z."/>
            <person name="Zhou C."/>
            <person name="Zhu D."/>
            <person name="Lee S."/>
            <person name="Bess C."/>
            <person name="Blankenburg K."/>
            <person name="Forbes L."/>
            <person name="Fu Q."/>
            <person name="Gubbala S."/>
            <person name="Hirani K."/>
            <person name="Jayaseelan J.C."/>
            <person name="Lara F."/>
            <person name="Munidasa M."/>
            <person name="Palculict T."/>
            <person name="Patil S."/>
            <person name="Pu L.-L."/>
            <person name="Saada N."/>
            <person name="Tang L."/>
            <person name="Weissenberger G."/>
            <person name="Zhu Y."/>
            <person name="Hemphill L."/>
            <person name="Shang Y."/>
            <person name="Youmans B."/>
            <person name="Ayvaz T."/>
            <person name="Ross M."/>
            <person name="Santibanez J."/>
            <person name="Aqrawi P."/>
            <person name="Gross S."/>
            <person name="Joshi V."/>
            <person name="Fowler G."/>
            <person name="Nazareth L."/>
            <person name="Reid J."/>
            <person name="Worley K."/>
            <person name="Petrosino J."/>
            <person name="Highlander S."/>
            <person name="Gibbs R."/>
        </authorList>
    </citation>
    <scope>NUCLEOTIDE SEQUENCE [LARGE SCALE GENOMIC DNA]</scope>
    <source>
        <strain evidence="1 2">DSM 4582</strain>
    </source>
</reference>
<proteinExistence type="predicted"/>
<comment type="caution">
    <text evidence="1">The sequence shown here is derived from an EMBL/GenBank/DDBJ whole genome shotgun (WGS) entry which is preliminary data.</text>
</comment>
<dbReference type="PANTHER" id="PTHR33639:SF2">
    <property type="entry name" value="DUF393 DOMAIN-CONTAINING PROTEIN"/>
    <property type="match status" value="1"/>
</dbReference>
<sequence>MNPSVISSPPLPVEPVLLFDGECNLCHRLVRFLMWADRHGRLRFATVQSSTGQEMLRSLAMPTDRFDSVVLLASGRHWLRSAAFFQALRWLDWPFCWLSVARFLPRRLGDALYDGVARNRYQWFGRNDGQDLPGSEQPWRYLPGGRDRPR</sequence>
<evidence type="ECO:0000313" key="2">
    <source>
        <dbReference type="Proteomes" id="UP000005723"/>
    </source>
</evidence>
<gene>
    <name evidence="1" type="ORF">HMPREF0758_0276</name>
</gene>
<dbReference type="HOGENOM" id="CLU_092206_2_1_6"/>